<proteinExistence type="predicted"/>
<feature type="non-terminal residue" evidence="1">
    <location>
        <position position="198"/>
    </location>
</feature>
<keyword evidence="1" id="KW-0548">Nucleotidyltransferase</keyword>
<dbReference type="PANTHER" id="PTHR33240">
    <property type="entry name" value="OS08G0508500 PROTEIN"/>
    <property type="match status" value="1"/>
</dbReference>
<gene>
    <name evidence="1" type="ORF">Tci_870386</name>
</gene>
<evidence type="ECO:0000313" key="1">
    <source>
        <dbReference type="EMBL" id="GFC98416.1"/>
    </source>
</evidence>
<name>A0A699SKY4_TANCI</name>
<comment type="caution">
    <text evidence="1">The sequence shown here is derived from an EMBL/GenBank/DDBJ whole genome shotgun (WGS) entry which is preliminary data.</text>
</comment>
<keyword evidence="1" id="KW-0695">RNA-directed DNA polymerase</keyword>
<dbReference type="EMBL" id="BKCJ011172075">
    <property type="protein sequence ID" value="GFC98416.1"/>
    <property type="molecule type" value="Genomic_DNA"/>
</dbReference>
<sequence>MFEHCFENLDSRIKAKLKETQTDLVGFAGEISRPLGKIELEVCFGNGGLCRRTSMKFIIVLAPSPYNIILGRPGLKTLRAIPSTIHSMMKFLTLKGVATLVTRTIIIAECRRLERRQMVEENFEGERGVAATEEVLINPSFPDQRVTIGGGLSEACRDQLKHLLKDNMGVFAWEPSDMTGVPRRIVEHILNVNPSMDP</sequence>
<dbReference type="GO" id="GO:0003964">
    <property type="term" value="F:RNA-directed DNA polymerase activity"/>
    <property type="evidence" value="ECO:0007669"/>
    <property type="project" value="UniProtKB-KW"/>
</dbReference>
<keyword evidence="1" id="KW-0808">Transferase</keyword>
<protein>
    <submittedName>
        <fullName evidence="1">Reverse transcriptase domain-containing protein</fullName>
    </submittedName>
</protein>
<organism evidence="1">
    <name type="scientific">Tanacetum cinerariifolium</name>
    <name type="common">Dalmatian daisy</name>
    <name type="synonym">Chrysanthemum cinerariifolium</name>
    <dbReference type="NCBI Taxonomy" id="118510"/>
    <lineage>
        <taxon>Eukaryota</taxon>
        <taxon>Viridiplantae</taxon>
        <taxon>Streptophyta</taxon>
        <taxon>Embryophyta</taxon>
        <taxon>Tracheophyta</taxon>
        <taxon>Spermatophyta</taxon>
        <taxon>Magnoliopsida</taxon>
        <taxon>eudicotyledons</taxon>
        <taxon>Gunneridae</taxon>
        <taxon>Pentapetalae</taxon>
        <taxon>asterids</taxon>
        <taxon>campanulids</taxon>
        <taxon>Asterales</taxon>
        <taxon>Asteraceae</taxon>
        <taxon>Asteroideae</taxon>
        <taxon>Anthemideae</taxon>
        <taxon>Anthemidinae</taxon>
        <taxon>Tanacetum</taxon>
    </lineage>
</organism>
<dbReference type="PANTHER" id="PTHR33240:SF15">
    <property type="entry name" value="GAG-PRO-LIKE PROTEIN"/>
    <property type="match status" value="1"/>
</dbReference>
<reference evidence="1" key="1">
    <citation type="journal article" date="2019" name="Sci. Rep.">
        <title>Draft genome of Tanacetum cinerariifolium, the natural source of mosquito coil.</title>
        <authorList>
            <person name="Yamashiro T."/>
            <person name="Shiraishi A."/>
            <person name="Satake H."/>
            <person name="Nakayama K."/>
        </authorList>
    </citation>
    <scope>NUCLEOTIDE SEQUENCE</scope>
</reference>
<accession>A0A699SKY4</accession>
<dbReference type="AlphaFoldDB" id="A0A699SKY4"/>